<dbReference type="PANTHER" id="PTHR45856">
    <property type="entry name" value="ALPHA/BETA-HYDROLASES SUPERFAMILY PROTEIN"/>
    <property type="match status" value="1"/>
</dbReference>
<evidence type="ECO:0000313" key="3">
    <source>
        <dbReference type="EMBL" id="MBC9811324.1"/>
    </source>
</evidence>
<gene>
    <name evidence="3" type="ORF">H9Y05_02440</name>
</gene>
<comment type="caution">
    <text evidence="3">The sequence shown here is derived from an EMBL/GenBank/DDBJ whole genome shotgun (WGS) entry which is preliminary data.</text>
</comment>
<evidence type="ECO:0000313" key="4">
    <source>
        <dbReference type="Proteomes" id="UP000652681"/>
    </source>
</evidence>
<accession>A0A8J6PH55</accession>
<dbReference type="Gene3D" id="3.40.50.1820">
    <property type="entry name" value="alpha/beta hydrolase"/>
    <property type="match status" value="1"/>
</dbReference>
<dbReference type="Pfam" id="PF01764">
    <property type="entry name" value="Lipase_3"/>
    <property type="match status" value="1"/>
</dbReference>
<feature type="signal peptide" evidence="1">
    <location>
        <begin position="1"/>
        <end position="18"/>
    </location>
</feature>
<dbReference type="InterPro" id="IPR029058">
    <property type="entry name" value="AB_hydrolase_fold"/>
</dbReference>
<feature type="domain" description="Fungal lipase-type" evidence="2">
    <location>
        <begin position="82"/>
        <end position="237"/>
    </location>
</feature>
<dbReference type="RefSeq" id="WP_163490514.1">
    <property type="nucleotide sequence ID" value="NZ_JACVEL010000001.1"/>
</dbReference>
<dbReference type="SUPFAM" id="SSF53474">
    <property type="entry name" value="alpha/beta-Hydrolases"/>
    <property type="match status" value="1"/>
</dbReference>
<dbReference type="InterPro" id="IPR051218">
    <property type="entry name" value="Sec_MonoDiacylglyc_Lipase"/>
</dbReference>
<keyword evidence="1" id="KW-0732">Signal</keyword>
<dbReference type="EMBL" id="JACVEL010000001">
    <property type="protein sequence ID" value="MBC9811324.1"/>
    <property type="molecule type" value="Genomic_DNA"/>
</dbReference>
<dbReference type="AlphaFoldDB" id="A0A8J6PH55"/>
<sequence length="361" mass="41711">MKYLILMLLLKISCATFSQVLQPGFSKEEYRELMYVSTRTTASPDYYNKFPEPADFKMVYQSQPIGLDNLWDFWVSEDKRAVISIRGTTSKSESWLANFYAAMVPAKGKLQLPENKVFTYELARSPDAAVHVGWLLSTAYLSEEIVPRIKEYYAQGFKDIIITGHSQGGAISFLLTAHLYGLQRNNELPTDIRFKTYCSAAPKPGNLHFAYEYEAMTYGGWAFNVVNAADWVPETPMSIQTLHDFSEVNPFVNAKNAIKQQKFPKNMILRHVYNQLEKPTRKAQRKYERYLGKMTSKMIGETIKGYVTPEFYKSNHYVRTGNTIVLLPDEEYYKKYPNDPARIFIHHPHPPYLELLEKLPD</sequence>
<feature type="chain" id="PRO_5035155302" evidence="1">
    <location>
        <begin position="19"/>
        <end position="361"/>
    </location>
</feature>
<keyword evidence="4" id="KW-1185">Reference proteome</keyword>
<dbReference type="GO" id="GO:0006629">
    <property type="term" value="P:lipid metabolic process"/>
    <property type="evidence" value="ECO:0007669"/>
    <property type="project" value="InterPro"/>
</dbReference>
<evidence type="ECO:0000259" key="2">
    <source>
        <dbReference type="Pfam" id="PF01764"/>
    </source>
</evidence>
<proteinExistence type="predicted"/>
<dbReference type="CDD" id="cd00519">
    <property type="entry name" value="Lipase_3"/>
    <property type="match status" value="1"/>
</dbReference>
<name>A0A8J6PH55_9FLAO</name>
<reference evidence="3" key="1">
    <citation type="submission" date="2020-09" db="EMBL/GenBank/DDBJ databases">
        <title>Taishania pollutisoli gen. nov., sp. nov., Isolated from Tetrabromobisphenol A-Contaminated Soil.</title>
        <authorList>
            <person name="Chen Q."/>
        </authorList>
    </citation>
    <scope>NUCLEOTIDE SEQUENCE</scope>
    <source>
        <strain evidence="3">CZZ-1</strain>
    </source>
</reference>
<protein>
    <submittedName>
        <fullName evidence="3">Lipase family protein</fullName>
    </submittedName>
</protein>
<dbReference type="Proteomes" id="UP000652681">
    <property type="component" value="Unassembled WGS sequence"/>
</dbReference>
<dbReference type="InterPro" id="IPR002921">
    <property type="entry name" value="Fungal_lipase-type"/>
</dbReference>
<organism evidence="3 4">
    <name type="scientific">Taishania pollutisoli</name>
    <dbReference type="NCBI Taxonomy" id="2766479"/>
    <lineage>
        <taxon>Bacteria</taxon>
        <taxon>Pseudomonadati</taxon>
        <taxon>Bacteroidota</taxon>
        <taxon>Flavobacteriia</taxon>
        <taxon>Flavobacteriales</taxon>
        <taxon>Crocinitomicaceae</taxon>
        <taxon>Taishania</taxon>
    </lineage>
</organism>
<evidence type="ECO:0000256" key="1">
    <source>
        <dbReference type="SAM" id="SignalP"/>
    </source>
</evidence>
<dbReference type="PANTHER" id="PTHR45856:SF24">
    <property type="entry name" value="FUNGAL LIPASE-LIKE DOMAIN-CONTAINING PROTEIN"/>
    <property type="match status" value="1"/>
</dbReference>